<dbReference type="EMBL" id="KQ090044">
    <property type="protein sequence ID" value="KMT17589.1"/>
    <property type="molecule type" value="Genomic_DNA"/>
</dbReference>
<sequence length="89" mass="10383">MCSSQERRNFLQRAIHHRTPRPANVMHINMQAHFEANGIPLDYNNMVCSPERRYDLSNDSYAQFYPSVSHNIPHKPTITQLLNTCINQT</sequence>
<reference evidence="1 2" key="1">
    <citation type="journal article" date="2014" name="Nature">
        <title>The genome of the recently domesticated crop plant sugar beet (Beta vulgaris).</title>
        <authorList>
            <person name="Dohm J.C."/>
            <person name="Minoche A.E."/>
            <person name="Holtgrawe D."/>
            <person name="Capella-Gutierrez S."/>
            <person name="Zakrzewski F."/>
            <person name="Tafer H."/>
            <person name="Rupp O."/>
            <person name="Sorensen T.R."/>
            <person name="Stracke R."/>
            <person name="Reinhardt R."/>
            <person name="Goesmann A."/>
            <person name="Kraft T."/>
            <person name="Schulz B."/>
            <person name="Stadler P.F."/>
            <person name="Schmidt T."/>
            <person name="Gabaldon T."/>
            <person name="Lehrach H."/>
            <person name="Weisshaar B."/>
            <person name="Himmelbauer H."/>
        </authorList>
    </citation>
    <scope>NUCLEOTIDE SEQUENCE [LARGE SCALE GENOMIC DNA]</scope>
    <source>
        <tissue evidence="1">Taproot</tissue>
    </source>
</reference>
<protein>
    <submittedName>
        <fullName evidence="1">Uncharacterized protein</fullName>
    </submittedName>
</protein>
<keyword evidence="2" id="KW-1185">Reference proteome</keyword>
<organism evidence="1 2">
    <name type="scientific">Beta vulgaris subsp. vulgaris</name>
    <name type="common">Beet</name>
    <dbReference type="NCBI Taxonomy" id="3555"/>
    <lineage>
        <taxon>Eukaryota</taxon>
        <taxon>Viridiplantae</taxon>
        <taxon>Streptophyta</taxon>
        <taxon>Embryophyta</taxon>
        <taxon>Tracheophyta</taxon>
        <taxon>Spermatophyta</taxon>
        <taxon>Magnoliopsida</taxon>
        <taxon>eudicotyledons</taxon>
        <taxon>Gunneridae</taxon>
        <taxon>Pentapetalae</taxon>
        <taxon>Caryophyllales</taxon>
        <taxon>Chenopodiaceae</taxon>
        <taxon>Betoideae</taxon>
        <taxon>Beta</taxon>
    </lineage>
</organism>
<dbReference type="AlphaFoldDB" id="A0A0J8CZR1"/>
<proteinExistence type="predicted"/>
<accession>A0A0J8CZR1</accession>
<dbReference type="Gramene" id="KMT17589">
    <property type="protein sequence ID" value="KMT17589"/>
    <property type="gene ID" value="BVRB_2g036870"/>
</dbReference>
<name>A0A0J8CZR1_BETVV</name>
<dbReference type="Proteomes" id="UP000035740">
    <property type="component" value="Chromosome 2"/>
</dbReference>
<evidence type="ECO:0000313" key="2">
    <source>
        <dbReference type="Proteomes" id="UP000035740"/>
    </source>
</evidence>
<evidence type="ECO:0000313" key="1">
    <source>
        <dbReference type="EMBL" id="KMT17589.1"/>
    </source>
</evidence>
<gene>
    <name evidence="1" type="ORF">BVRB_2g036870</name>
</gene>